<proteinExistence type="predicted"/>
<accession>A0A372LBC9</accession>
<dbReference type="Proteomes" id="UP000264541">
    <property type="component" value="Unassembled WGS sequence"/>
</dbReference>
<organism evidence="1 2">
    <name type="scientific">Peribacillus saganii</name>
    <dbReference type="NCBI Taxonomy" id="2303992"/>
    <lineage>
        <taxon>Bacteria</taxon>
        <taxon>Bacillati</taxon>
        <taxon>Bacillota</taxon>
        <taxon>Bacilli</taxon>
        <taxon>Bacillales</taxon>
        <taxon>Bacillaceae</taxon>
        <taxon>Peribacillus</taxon>
    </lineage>
</organism>
<dbReference type="RefSeq" id="WP_233523127.1">
    <property type="nucleotide sequence ID" value="NZ_QVTE01000067.1"/>
</dbReference>
<comment type="caution">
    <text evidence="1">The sequence shown here is derived from an EMBL/GenBank/DDBJ whole genome shotgun (WGS) entry which is preliminary data.</text>
</comment>
<feature type="non-terminal residue" evidence="1">
    <location>
        <position position="1"/>
    </location>
</feature>
<name>A0A372LBC9_9BACI</name>
<protein>
    <submittedName>
        <fullName evidence="1">Uncharacterized protein</fullName>
    </submittedName>
</protein>
<sequence length="79" mass="9346">LFAFRSDWLMTSRGWVLELDIIEKRRCPISAKEPMMNKTTLFYSIGKRNQMGVLLGIFACRAFCYVWDIPIIPCYYLPF</sequence>
<reference evidence="1 2" key="1">
    <citation type="submission" date="2018-08" db="EMBL/GenBank/DDBJ databases">
        <title>Bacillus chawlae sp. nov., Bacillus glennii sp. nov., and Bacillus saganii sp. nov. Isolated from the Vehicle Assembly Building at Kennedy Space Center where the Viking Spacecraft were Assembled.</title>
        <authorList>
            <person name="Seuylemezian A."/>
            <person name="Vaishampayan P."/>
        </authorList>
    </citation>
    <scope>NUCLEOTIDE SEQUENCE [LARGE SCALE GENOMIC DNA]</scope>
    <source>
        <strain evidence="1 2">V47-23a</strain>
    </source>
</reference>
<evidence type="ECO:0000313" key="2">
    <source>
        <dbReference type="Proteomes" id="UP000264541"/>
    </source>
</evidence>
<keyword evidence="2" id="KW-1185">Reference proteome</keyword>
<dbReference type="EMBL" id="QVTE01000067">
    <property type="protein sequence ID" value="RFU63139.1"/>
    <property type="molecule type" value="Genomic_DNA"/>
</dbReference>
<evidence type="ECO:0000313" key="1">
    <source>
        <dbReference type="EMBL" id="RFU63139.1"/>
    </source>
</evidence>
<dbReference type="AlphaFoldDB" id="A0A372LBC9"/>
<gene>
    <name evidence="1" type="ORF">D0469_20020</name>
</gene>